<feature type="coiled-coil region" evidence="1">
    <location>
        <begin position="284"/>
        <end position="311"/>
    </location>
</feature>
<dbReference type="Proteomes" id="UP000580250">
    <property type="component" value="Unassembled WGS sequence"/>
</dbReference>
<feature type="region of interest" description="Disordered" evidence="2">
    <location>
        <begin position="468"/>
        <end position="520"/>
    </location>
</feature>
<reference evidence="3 4" key="1">
    <citation type="submission" date="2020-08" db="EMBL/GenBank/DDBJ databases">
        <authorList>
            <person name="Koutsovoulos G."/>
            <person name="Danchin GJ E."/>
        </authorList>
    </citation>
    <scope>NUCLEOTIDE SEQUENCE [LARGE SCALE GENOMIC DNA]</scope>
</reference>
<dbReference type="EMBL" id="CAJEWN010000342">
    <property type="protein sequence ID" value="CAD2179397.1"/>
    <property type="molecule type" value="Genomic_DNA"/>
</dbReference>
<sequence length="737" mass="86830">MENTFFVVLPSNVSDYSDNKPNKFRSHLAKPIQFQGGNWICGLYSIQYPQSWAATIGTDVKQWIEINYKNKKPHRIGIPKTTQLTPNGLSFFLKLVLSNKEKSRKRRDVLIHNLEDEIIIDPEINLVVDPVRKRRKREAEKVDSVPLWVKEFFNQYPHNYWEAIRDYEQELEHHKVNVEEKTKQVLNEKDYIQKEEFQQELDHLESLSEGKKKEIRLLTEEANKRDRIDGRLIANQFFEQHPDDYHEEVIKMEINIIVRYIELEDKIKKSREDGGKNVRSGEEIQRFITSIKRMRKNLEALESAIIERELKITRDEFHQQNSDTHSEFVQKFFDDHPQDHWASLKKNLGDLQELHRQLREKRDVHSQEQDGEEKNKLNKEIDQLSKLATYRRNRFTAIHHAAYKKWKNFELPIPPTRNEIKEMQKIEEKTHPEYLEDALKIDDQGKPVPIPAPEITDEMIEVVKDRHEYEEDKAKESEENERKDRELKESKEQLKHARRIDKYGQPIPLEQPIDEEEGTVPDEKIYEEEEEKWEENSRGTPVLDLDSSVEIIPTEEIFHEKEDEQNIDDLIKEKTVTMIEEKKSHLNDLHSDIEFEYLDSIDRFRVIFNDPEISNIIISSQLCYVLGFPTGPLVNGQIGKYGIDLKGGFTSFAVYSKGLTSTVIMGNSVSSLLRIVAVENRSGGVVERVYDQPMFIPVLPREINEIEIELRWMNGSLVKFDHGTVIVTLIFNKVLRF</sequence>
<keyword evidence="1" id="KW-0175">Coiled coil</keyword>
<evidence type="ECO:0000313" key="4">
    <source>
        <dbReference type="Proteomes" id="UP000580250"/>
    </source>
</evidence>
<evidence type="ECO:0000256" key="2">
    <source>
        <dbReference type="SAM" id="MobiDB-lite"/>
    </source>
</evidence>
<organism evidence="3 4">
    <name type="scientific">Meloidogyne enterolobii</name>
    <name type="common">Root-knot nematode worm</name>
    <name type="synonym">Meloidogyne mayaguensis</name>
    <dbReference type="NCBI Taxonomy" id="390850"/>
    <lineage>
        <taxon>Eukaryota</taxon>
        <taxon>Metazoa</taxon>
        <taxon>Ecdysozoa</taxon>
        <taxon>Nematoda</taxon>
        <taxon>Chromadorea</taxon>
        <taxon>Rhabditida</taxon>
        <taxon>Tylenchina</taxon>
        <taxon>Tylenchomorpha</taxon>
        <taxon>Tylenchoidea</taxon>
        <taxon>Meloidogynidae</taxon>
        <taxon>Meloidogyninae</taxon>
        <taxon>Meloidogyne</taxon>
    </lineage>
</organism>
<dbReference type="AlphaFoldDB" id="A0A6V7VWR4"/>
<feature type="region of interest" description="Disordered" evidence="2">
    <location>
        <begin position="358"/>
        <end position="377"/>
    </location>
</feature>
<evidence type="ECO:0000256" key="1">
    <source>
        <dbReference type="SAM" id="Coils"/>
    </source>
</evidence>
<accession>A0A6V7VWR4</accession>
<feature type="compositionally biased region" description="Basic and acidic residues" evidence="2">
    <location>
        <begin position="468"/>
        <end position="495"/>
    </location>
</feature>
<evidence type="ECO:0000313" key="3">
    <source>
        <dbReference type="EMBL" id="CAD2179397.1"/>
    </source>
</evidence>
<comment type="caution">
    <text evidence="3">The sequence shown here is derived from an EMBL/GenBank/DDBJ whole genome shotgun (WGS) entry which is preliminary data.</text>
</comment>
<feature type="coiled-coil region" evidence="1">
    <location>
        <begin position="164"/>
        <end position="221"/>
    </location>
</feature>
<gene>
    <name evidence="3" type="ORF">MENT_LOCUS31398</name>
</gene>
<proteinExistence type="predicted"/>
<name>A0A6V7VWR4_MELEN</name>
<protein>
    <submittedName>
        <fullName evidence="3">Uncharacterized protein</fullName>
    </submittedName>
</protein>